<dbReference type="HAMAP" id="MF_01331_B">
    <property type="entry name" value="Ribosomal_uL22_B"/>
    <property type="match status" value="1"/>
</dbReference>
<dbReference type="PANTHER" id="PTHR13501">
    <property type="entry name" value="CHLOROPLAST 50S RIBOSOMAL PROTEIN L22-RELATED"/>
    <property type="match status" value="1"/>
</dbReference>
<dbReference type="NCBIfam" id="TIGR01044">
    <property type="entry name" value="rplV_bact"/>
    <property type="match status" value="1"/>
</dbReference>
<dbReference type="InterPro" id="IPR036394">
    <property type="entry name" value="Ribosomal_uL22_sf"/>
</dbReference>
<dbReference type="InterPro" id="IPR005727">
    <property type="entry name" value="Ribosomal_uL22_bac/chlpt-type"/>
</dbReference>
<dbReference type="PATRIC" id="fig|1618672.3.peg.295"/>
<evidence type="ECO:0000256" key="9">
    <source>
        <dbReference type="RuleBase" id="RU004006"/>
    </source>
</evidence>
<comment type="function">
    <text evidence="7">The globular domain of the protein is located near the polypeptide exit tunnel on the outside of the subunit, while an extended beta-hairpin is found that lines the wall of the exit tunnel in the center of the 70S ribosome.</text>
</comment>
<dbReference type="SUPFAM" id="SSF54843">
    <property type="entry name" value="Ribosomal protein L22"/>
    <property type="match status" value="1"/>
</dbReference>
<keyword evidence="3 7" id="KW-0694">RNA-binding</keyword>
<evidence type="ECO:0000256" key="6">
    <source>
        <dbReference type="ARBA" id="ARBA00035207"/>
    </source>
</evidence>
<keyword evidence="5 7" id="KW-0687">Ribonucleoprotein</keyword>
<dbReference type="CDD" id="cd00336">
    <property type="entry name" value="Ribosomal_L22"/>
    <property type="match status" value="1"/>
</dbReference>
<dbReference type="EMBL" id="LCSD01000014">
    <property type="protein sequence ID" value="KKW47336.1"/>
    <property type="molecule type" value="Genomic_DNA"/>
</dbReference>
<evidence type="ECO:0000256" key="1">
    <source>
        <dbReference type="ARBA" id="ARBA00009451"/>
    </source>
</evidence>
<dbReference type="Pfam" id="PF00237">
    <property type="entry name" value="Ribosomal_L22"/>
    <property type="match status" value="1"/>
</dbReference>
<accession>A0A0G1YVP7</accession>
<evidence type="ECO:0000256" key="3">
    <source>
        <dbReference type="ARBA" id="ARBA00022884"/>
    </source>
</evidence>
<dbReference type="InterPro" id="IPR001063">
    <property type="entry name" value="Ribosomal_uL22"/>
</dbReference>
<evidence type="ECO:0000313" key="12">
    <source>
        <dbReference type="EMBL" id="KKW47336.1"/>
    </source>
</evidence>
<reference evidence="12 13" key="1">
    <citation type="journal article" date="2015" name="Nature">
        <title>rRNA introns, odd ribosomes, and small enigmatic genomes across a large radiation of phyla.</title>
        <authorList>
            <person name="Brown C.T."/>
            <person name="Hug L.A."/>
            <person name="Thomas B.C."/>
            <person name="Sharon I."/>
            <person name="Castelle C.J."/>
            <person name="Singh A."/>
            <person name="Wilkins M.J."/>
            <person name="Williams K.H."/>
            <person name="Banfield J.F."/>
        </authorList>
    </citation>
    <scope>NUCLEOTIDE SEQUENCE [LARGE SCALE GENOMIC DNA]</scope>
</reference>
<dbReference type="AlphaFoldDB" id="A0A0G1YVP7"/>
<dbReference type="PANTHER" id="PTHR13501:SF8">
    <property type="entry name" value="LARGE RIBOSOMAL SUBUNIT PROTEIN UL22M"/>
    <property type="match status" value="1"/>
</dbReference>
<gene>
    <name evidence="7" type="primary">rplV</name>
    <name evidence="12" type="ORF">UY98_C0014G0009</name>
</gene>
<evidence type="ECO:0000256" key="8">
    <source>
        <dbReference type="RuleBase" id="RU004005"/>
    </source>
</evidence>
<comment type="caution">
    <text evidence="12">The sequence shown here is derived from an EMBL/GenBank/DDBJ whole genome shotgun (WGS) entry which is preliminary data.</text>
</comment>
<dbReference type="GO" id="GO:0006412">
    <property type="term" value="P:translation"/>
    <property type="evidence" value="ECO:0007669"/>
    <property type="project" value="UniProtKB-UniRule"/>
</dbReference>
<evidence type="ECO:0000256" key="11">
    <source>
        <dbReference type="SAM" id="MobiDB-lite"/>
    </source>
</evidence>
<organism evidence="12 13">
    <name type="scientific">Candidatus Kaiserbacteria bacterium GW2011_GWA2_58_9</name>
    <dbReference type="NCBI Taxonomy" id="1618672"/>
    <lineage>
        <taxon>Bacteria</taxon>
        <taxon>Candidatus Kaiseribacteriota</taxon>
    </lineage>
</organism>
<comment type="function">
    <text evidence="7 10">This protein binds specifically to 23S rRNA; its binding is stimulated by other ribosomal proteins, e.g., L4, L17, and L20. It is important during the early stages of 50S assembly. It makes multiple contacts with different domains of the 23S rRNA in the assembled 50S subunit and ribosome.</text>
</comment>
<name>A0A0G1YVP7_9BACT</name>
<evidence type="ECO:0000313" key="13">
    <source>
        <dbReference type="Proteomes" id="UP000034789"/>
    </source>
</evidence>
<protein>
    <recommendedName>
        <fullName evidence="6 7">Large ribosomal subunit protein uL22</fullName>
    </recommendedName>
</protein>
<dbReference type="Gene3D" id="3.90.470.10">
    <property type="entry name" value="Ribosomal protein L22/L17"/>
    <property type="match status" value="1"/>
</dbReference>
<evidence type="ECO:0000256" key="7">
    <source>
        <dbReference type="HAMAP-Rule" id="MF_01331"/>
    </source>
</evidence>
<comment type="subunit">
    <text evidence="7 9">Part of the 50S ribosomal subunit.</text>
</comment>
<keyword evidence="4 7" id="KW-0689">Ribosomal protein</keyword>
<evidence type="ECO:0000256" key="5">
    <source>
        <dbReference type="ARBA" id="ARBA00023274"/>
    </source>
</evidence>
<dbReference type="Proteomes" id="UP000034789">
    <property type="component" value="Unassembled WGS sequence"/>
</dbReference>
<evidence type="ECO:0000256" key="2">
    <source>
        <dbReference type="ARBA" id="ARBA00022730"/>
    </source>
</evidence>
<comment type="similarity">
    <text evidence="1 7 8">Belongs to the universal ribosomal protein uL22 family.</text>
</comment>
<evidence type="ECO:0000256" key="4">
    <source>
        <dbReference type="ARBA" id="ARBA00022980"/>
    </source>
</evidence>
<dbReference type="GO" id="GO:0022625">
    <property type="term" value="C:cytosolic large ribosomal subunit"/>
    <property type="evidence" value="ECO:0007669"/>
    <property type="project" value="TreeGrafter"/>
</dbReference>
<dbReference type="GO" id="GO:0003735">
    <property type="term" value="F:structural constituent of ribosome"/>
    <property type="evidence" value="ECO:0007669"/>
    <property type="project" value="InterPro"/>
</dbReference>
<evidence type="ECO:0000256" key="10">
    <source>
        <dbReference type="RuleBase" id="RU004008"/>
    </source>
</evidence>
<proteinExistence type="inferred from homology"/>
<sequence>MKALLKNYHQSPRKVRLVADLIRGKSVADARRALAFLPKKSSPAIGKLLDSAVANARDRGVQPGGLYVKKITVDKGAVMRRARPFARGRAGSVRKTMSIVVLELGTKQVSGARDQVSGMNASQKSVSEPRT</sequence>
<dbReference type="GO" id="GO:0019843">
    <property type="term" value="F:rRNA binding"/>
    <property type="evidence" value="ECO:0007669"/>
    <property type="project" value="UniProtKB-UniRule"/>
</dbReference>
<feature type="compositionally biased region" description="Polar residues" evidence="11">
    <location>
        <begin position="117"/>
        <end position="131"/>
    </location>
</feature>
<dbReference type="InterPro" id="IPR047867">
    <property type="entry name" value="Ribosomal_uL22_bac/org-type"/>
</dbReference>
<feature type="region of interest" description="Disordered" evidence="11">
    <location>
        <begin position="112"/>
        <end position="131"/>
    </location>
</feature>
<keyword evidence="2 7" id="KW-0699">rRNA-binding</keyword>